<dbReference type="RefSeq" id="XP_013311056.1">
    <property type="nucleotide sequence ID" value="XM_013455602.1"/>
</dbReference>
<dbReference type="GeneID" id="25333966"/>
<feature type="region of interest" description="Disordered" evidence="1">
    <location>
        <begin position="101"/>
        <end position="122"/>
    </location>
</feature>
<dbReference type="InterPro" id="IPR029058">
    <property type="entry name" value="AB_hydrolase_fold"/>
</dbReference>
<dbReference type="OrthoDB" id="8119704at2759"/>
<evidence type="ECO:0000313" key="3">
    <source>
        <dbReference type="Proteomes" id="UP000054342"/>
    </source>
</evidence>
<keyword evidence="3" id="KW-1185">Reference proteome</keyword>
<protein>
    <recommendedName>
        <fullName evidence="4">Serine aminopeptidase S33 domain-containing protein</fullName>
    </recommendedName>
</protein>
<evidence type="ECO:0008006" key="4">
    <source>
        <dbReference type="Google" id="ProtNLM"/>
    </source>
</evidence>
<proteinExistence type="predicted"/>
<evidence type="ECO:0000256" key="1">
    <source>
        <dbReference type="SAM" id="MobiDB-lite"/>
    </source>
</evidence>
<accession>A0A0D2CKY6</accession>
<name>A0A0D2CKY6_9EURO</name>
<gene>
    <name evidence="2" type="ORF">PV05_12058</name>
</gene>
<evidence type="ECO:0000313" key="2">
    <source>
        <dbReference type="EMBL" id="KIW50472.1"/>
    </source>
</evidence>
<dbReference type="HOGENOM" id="CLU_2026771_0_0_1"/>
<dbReference type="Gene3D" id="3.40.50.1820">
    <property type="entry name" value="alpha/beta hydrolase"/>
    <property type="match status" value="1"/>
</dbReference>
<organism evidence="2 3">
    <name type="scientific">Exophiala xenobiotica</name>
    <dbReference type="NCBI Taxonomy" id="348802"/>
    <lineage>
        <taxon>Eukaryota</taxon>
        <taxon>Fungi</taxon>
        <taxon>Dikarya</taxon>
        <taxon>Ascomycota</taxon>
        <taxon>Pezizomycotina</taxon>
        <taxon>Eurotiomycetes</taxon>
        <taxon>Chaetothyriomycetidae</taxon>
        <taxon>Chaetothyriales</taxon>
        <taxon>Herpotrichiellaceae</taxon>
        <taxon>Exophiala</taxon>
    </lineage>
</organism>
<dbReference type="AlphaFoldDB" id="A0A0D2CKY6"/>
<dbReference type="Proteomes" id="UP000054342">
    <property type="component" value="Unassembled WGS sequence"/>
</dbReference>
<feature type="compositionally biased region" description="Basic residues" evidence="1">
    <location>
        <begin position="109"/>
        <end position="122"/>
    </location>
</feature>
<reference evidence="2 3" key="1">
    <citation type="submission" date="2015-01" db="EMBL/GenBank/DDBJ databases">
        <title>The Genome Sequence of Exophiala xenobiotica CBS118157.</title>
        <authorList>
            <consortium name="The Broad Institute Genomics Platform"/>
            <person name="Cuomo C."/>
            <person name="de Hoog S."/>
            <person name="Gorbushina A."/>
            <person name="Stielow B."/>
            <person name="Teixiera M."/>
            <person name="Abouelleil A."/>
            <person name="Chapman S.B."/>
            <person name="Priest M."/>
            <person name="Young S.K."/>
            <person name="Wortman J."/>
            <person name="Nusbaum C."/>
            <person name="Birren B."/>
        </authorList>
    </citation>
    <scope>NUCLEOTIDE SEQUENCE [LARGE SCALE GENOMIC DNA]</scope>
    <source>
        <strain evidence="2 3">CBS 118157</strain>
    </source>
</reference>
<dbReference type="EMBL" id="KN847323">
    <property type="protein sequence ID" value="KIW50472.1"/>
    <property type="molecule type" value="Genomic_DNA"/>
</dbReference>
<sequence length="122" mass="13734">MQKHVAKMGVDAFGAVQAQSQSFKYIVPDKKKHPPVLVMRGEHDVPMATRDFEEIFDIAKRLNDKSDKIILPHARHKHARDIPEDLADVIDSWVRALPKFSTSAAASNKGRRGNHTKGGRRN</sequence>
<dbReference type="SUPFAM" id="SSF53474">
    <property type="entry name" value="alpha/beta-Hydrolases"/>
    <property type="match status" value="1"/>
</dbReference>